<protein>
    <submittedName>
        <fullName evidence="5">Rhamnogalacturonan acetylesterase</fullName>
    </submittedName>
</protein>
<evidence type="ECO:0000313" key="5">
    <source>
        <dbReference type="EMBL" id="MET1491416.1"/>
    </source>
</evidence>
<feature type="domain" description="SGNH hydrolase-type esterase" evidence="4">
    <location>
        <begin position="42"/>
        <end position="193"/>
    </location>
</feature>
<dbReference type="InterPro" id="IPR036514">
    <property type="entry name" value="SGNH_hydro_sf"/>
</dbReference>
<evidence type="ECO:0000313" key="6">
    <source>
        <dbReference type="Proteomes" id="UP001548590"/>
    </source>
</evidence>
<evidence type="ECO:0000256" key="3">
    <source>
        <dbReference type="SAM" id="SignalP"/>
    </source>
</evidence>
<dbReference type="Proteomes" id="UP001548590">
    <property type="component" value="Unassembled WGS sequence"/>
</dbReference>
<keyword evidence="2" id="KW-0378">Hydrolase</keyword>
<dbReference type="PANTHER" id="PTHR43695:SF1">
    <property type="entry name" value="RHAMNOGALACTURONAN ACETYLESTERASE"/>
    <property type="match status" value="1"/>
</dbReference>
<organism evidence="5 6">
    <name type="scientific">Uliginosibacterium paludis</name>
    <dbReference type="NCBI Taxonomy" id="1615952"/>
    <lineage>
        <taxon>Bacteria</taxon>
        <taxon>Pseudomonadati</taxon>
        <taxon>Pseudomonadota</taxon>
        <taxon>Betaproteobacteria</taxon>
        <taxon>Rhodocyclales</taxon>
        <taxon>Zoogloeaceae</taxon>
        <taxon>Uliginosibacterium</taxon>
    </lineage>
</organism>
<feature type="signal peptide" evidence="3">
    <location>
        <begin position="1"/>
        <end position="20"/>
    </location>
</feature>
<accession>A0ABV2CU11</accession>
<dbReference type="InterPro" id="IPR013830">
    <property type="entry name" value="SGNH_hydro"/>
</dbReference>
<reference evidence="5 6" key="1">
    <citation type="submission" date="2024-07" db="EMBL/GenBank/DDBJ databases">
        <title>Uliginosibacterium paludis KCTC:42655.</title>
        <authorList>
            <person name="Kim M.K."/>
        </authorList>
    </citation>
    <scope>NUCLEOTIDE SEQUENCE [LARGE SCALE GENOMIC DNA]</scope>
    <source>
        <strain evidence="5 6">KCTC 42655</strain>
    </source>
</reference>
<dbReference type="CDD" id="cd01821">
    <property type="entry name" value="Rhamnogalacturan_acetylesterase_like"/>
    <property type="match status" value="1"/>
</dbReference>
<name>A0ABV2CU11_9RHOO</name>
<gene>
    <name evidence="5" type="ORF">ABVT11_16375</name>
</gene>
<keyword evidence="6" id="KW-1185">Reference proteome</keyword>
<sequence length="249" mass="26674">MTPIARAGSALLFVLLAGCAAVSGSKPADGGVRITLVGDSTQTEKQGYGTGFCANLTAAVDCVNRAKGGASTKTYRREGLWDAAQSPKPDWMLIQFGHNDVQSSAHLERQTDLVTEYPANLRRFVTEARAAGIKPILVTPIARRYFQPDGRIVDDLPGHVEAMKKVAAEMNVPLIDLHTLSQTYFEKLGETAAHKLGATKAGPDGSIVPDKTHFNLDGSYVLGRMVAEAMVASVPELAPYLRKEAAVRP</sequence>
<dbReference type="SUPFAM" id="SSF52266">
    <property type="entry name" value="SGNH hydrolase"/>
    <property type="match status" value="1"/>
</dbReference>
<dbReference type="Gene3D" id="3.40.50.1110">
    <property type="entry name" value="SGNH hydrolase"/>
    <property type="match status" value="1"/>
</dbReference>
<dbReference type="EMBL" id="JBEWLZ010000011">
    <property type="protein sequence ID" value="MET1491416.1"/>
    <property type="molecule type" value="Genomic_DNA"/>
</dbReference>
<comment type="caution">
    <text evidence="5">The sequence shown here is derived from an EMBL/GenBank/DDBJ whole genome shotgun (WGS) entry which is preliminary data.</text>
</comment>
<evidence type="ECO:0000256" key="2">
    <source>
        <dbReference type="ARBA" id="ARBA00022801"/>
    </source>
</evidence>
<comment type="similarity">
    <text evidence="1">Belongs to the 'GDSL' lipolytic enzyme family.</text>
</comment>
<keyword evidence="3" id="KW-0732">Signal</keyword>
<dbReference type="Pfam" id="PF13472">
    <property type="entry name" value="Lipase_GDSL_2"/>
    <property type="match status" value="1"/>
</dbReference>
<dbReference type="PANTHER" id="PTHR43695">
    <property type="entry name" value="PUTATIVE (AFU_ORTHOLOGUE AFUA_2G17250)-RELATED"/>
    <property type="match status" value="1"/>
</dbReference>
<dbReference type="PROSITE" id="PS51257">
    <property type="entry name" value="PROKAR_LIPOPROTEIN"/>
    <property type="match status" value="1"/>
</dbReference>
<feature type="chain" id="PRO_5046043005" evidence="3">
    <location>
        <begin position="21"/>
        <end position="249"/>
    </location>
</feature>
<dbReference type="InterPro" id="IPR037459">
    <property type="entry name" value="RhgT-like"/>
</dbReference>
<proteinExistence type="inferred from homology"/>
<dbReference type="RefSeq" id="WP_345929212.1">
    <property type="nucleotide sequence ID" value="NZ_JBDIVF010000009.1"/>
</dbReference>
<evidence type="ECO:0000259" key="4">
    <source>
        <dbReference type="Pfam" id="PF13472"/>
    </source>
</evidence>
<evidence type="ECO:0000256" key="1">
    <source>
        <dbReference type="ARBA" id="ARBA00008668"/>
    </source>
</evidence>